<dbReference type="PANTHER" id="PTHR20842:SF0">
    <property type="entry name" value="ALPHA-ASPARTYL DIPEPTIDASE"/>
    <property type="match status" value="1"/>
</dbReference>
<reference evidence="5 6" key="1">
    <citation type="submission" date="2021-01" db="EMBL/GenBank/DDBJ databases">
        <title>Genomic Encyclopedia of Type Strains, Phase IV (KMG-IV): sequencing the most valuable type-strain genomes for metagenomic binning, comparative biology and taxonomic classification.</title>
        <authorList>
            <person name="Goeker M."/>
        </authorList>
    </citation>
    <scope>NUCLEOTIDE SEQUENCE [LARGE SCALE GENOMIC DNA]</scope>
    <source>
        <strain evidence="5 6">DSM 105482</strain>
    </source>
</reference>
<comment type="similarity">
    <text evidence="1">Belongs to the peptidase S51 family.</text>
</comment>
<evidence type="ECO:0000313" key="5">
    <source>
        <dbReference type="EMBL" id="MBM7693381.1"/>
    </source>
</evidence>
<keyword evidence="2" id="KW-0645">Protease</keyword>
<organism evidence="5 6">
    <name type="scientific">Peribacillus deserti</name>
    <dbReference type="NCBI Taxonomy" id="673318"/>
    <lineage>
        <taxon>Bacteria</taxon>
        <taxon>Bacillati</taxon>
        <taxon>Bacillota</taxon>
        <taxon>Bacilli</taxon>
        <taxon>Bacillales</taxon>
        <taxon>Bacillaceae</taxon>
        <taxon>Peribacillus</taxon>
    </lineage>
</organism>
<gene>
    <name evidence="5" type="ORF">JOC77_002821</name>
</gene>
<proteinExistence type="inferred from homology"/>
<dbReference type="InterPro" id="IPR005320">
    <property type="entry name" value="Peptidase_S51"/>
</dbReference>
<keyword evidence="3" id="KW-0378">Hydrolase</keyword>
<evidence type="ECO:0000256" key="1">
    <source>
        <dbReference type="ARBA" id="ARBA00006534"/>
    </source>
</evidence>
<keyword evidence="6" id="KW-1185">Reference proteome</keyword>
<keyword evidence="4" id="KW-0720">Serine protease</keyword>
<dbReference type="PANTHER" id="PTHR20842">
    <property type="entry name" value="PROTEASE S51 ALPHA-ASPARTYL DIPEPTIDASE"/>
    <property type="match status" value="1"/>
</dbReference>
<name>A0ABS2QJR8_9BACI</name>
<sequence length="150" mass="16692">MEKDIIFVGGRNTKNLLAIWKDWGLDSILFKAWNEGIVMSGISSGSICWFEEGVTDSFVALTGIKALGFLPGSNCPHYDGEEERRPVYTHSIKYQKLKNGFGVDDGTALHYIGTDLYQAVSSRPKAKAYRVEHFNGEAVETLLPVKYLKG</sequence>
<evidence type="ECO:0000256" key="2">
    <source>
        <dbReference type="ARBA" id="ARBA00022670"/>
    </source>
</evidence>
<accession>A0ABS2QJR8</accession>
<dbReference type="SUPFAM" id="SSF52317">
    <property type="entry name" value="Class I glutamine amidotransferase-like"/>
    <property type="match status" value="1"/>
</dbReference>
<dbReference type="EMBL" id="JAFBFI010000012">
    <property type="protein sequence ID" value="MBM7693381.1"/>
    <property type="molecule type" value="Genomic_DNA"/>
</dbReference>
<evidence type="ECO:0000313" key="6">
    <source>
        <dbReference type="Proteomes" id="UP000823486"/>
    </source>
</evidence>
<dbReference type="Gene3D" id="3.40.50.880">
    <property type="match status" value="1"/>
</dbReference>
<dbReference type="Proteomes" id="UP000823486">
    <property type="component" value="Unassembled WGS sequence"/>
</dbReference>
<comment type="caution">
    <text evidence="5">The sequence shown here is derived from an EMBL/GenBank/DDBJ whole genome shotgun (WGS) entry which is preliminary data.</text>
</comment>
<dbReference type="InterPro" id="IPR029062">
    <property type="entry name" value="Class_I_gatase-like"/>
</dbReference>
<protein>
    <submittedName>
        <fullName evidence="5">Peptidase E</fullName>
    </submittedName>
</protein>
<evidence type="ECO:0000256" key="3">
    <source>
        <dbReference type="ARBA" id="ARBA00022801"/>
    </source>
</evidence>
<dbReference type="Pfam" id="PF03575">
    <property type="entry name" value="Peptidase_S51"/>
    <property type="match status" value="1"/>
</dbReference>
<evidence type="ECO:0000256" key="4">
    <source>
        <dbReference type="ARBA" id="ARBA00022825"/>
    </source>
</evidence>